<dbReference type="InterPro" id="IPR003752">
    <property type="entry name" value="DiS_bond_form_DsbB/BdbC"/>
</dbReference>
<feature type="transmembrane region" description="Helical" evidence="12">
    <location>
        <begin position="110"/>
        <end position="134"/>
    </location>
</feature>
<keyword evidence="10" id="KW-0143">Chaperone</keyword>
<evidence type="ECO:0000313" key="14">
    <source>
        <dbReference type="Proteomes" id="UP000177268"/>
    </source>
</evidence>
<dbReference type="EMBL" id="MFIZ01000022">
    <property type="protein sequence ID" value="OGG11637.1"/>
    <property type="molecule type" value="Genomic_DNA"/>
</dbReference>
<keyword evidence="11" id="KW-0676">Redox-active center</keyword>
<comment type="subcellular location">
    <subcellularLocation>
        <location evidence="1">Membrane</location>
        <topology evidence="1">Multi-pass membrane protein</topology>
    </subcellularLocation>
</comment>
<protein>
    <submittedName>
        <fullName evidence="13">2-oxoglutarate dehydrogenase</fullName>
    </submittedName>
</protein>
<proteinExistence type="inferred from homology"/>
<keyword evidence="8 12" id="KW-0472">Membrane</keyword>
<dbReference type="PIRSF" id="PIRSF036659">
    <property type="entry name" value="BdbC"/>
    <property type="match status" value="1"/>
</dbReference>
<organism evidence="13 14">
    <name type="scientific">Candidatus Gottesmanbacteria bacterium RBG_13_45_10</name>
    <dbReference type="NCBI Taxonomy" id="1798370"/>
    <lineage>
        <taxon>Bacteria</taxon>
        <taxon>Candidatus Gottesmaniibacteriota</taxon>
    </lineage>
</organism>
<comment type="similarity">
    <text evidence="2">Belongs to the DsbB family. BdbC subfamily.</text>
</comment>
<dbReference type="InterPro" id="IPR012187">
    <property type="entry name" value="Disulphide_bond_form_BdbC"/>
</dbReference>
<dbReference type="HAMAP" id="MF_00287">
    <property type="entry name" value="BdbC"/>
    <property type="match status" value="1"/>
</dbReference>
<dbReference type="Gene3D" id="1.20.1550.10">
    <property type="entry name" value="DsbB-like"/>
    <property type="match status" value="1"/>
</dbReference>
<feature type="transmembrane region" description="Helical" evidence="12">
    <location>
        <begin position="9"/>
        <end position="28"/>
    </location>
</feature>
<evidence type="ECO:0000256" key="1">
    <source>
        <dbReference type="ARBA" id="ARBA00004141"/>
    </source>
</evidence>
<dbReference type="GO" id="GO:0016020">
    <property type="term" value="C:membrane"/>
    <property type="evidence" value="ECO:0007669"/>
    <property type="project" value="UniProtKB-SubCell"/>
</dbReference>
<evidence type="ECO:0000256" key="5">
    <source>
        <dbReference type="ARBA" id="ARBA00022982"/>
    </source>
</evidence>
<evidence type="ECO:0000256" key="2">
    <source>
        <dbReference type="ARBA" id="ARBA00007602"/>
    </source>
</evidence>
<accession>A0A1F5ZHQ4</accession>
<dbReference type="GO" id="GO:0015035">
    <property type="term" value="F:protein-disulfide reductase activity"/>
    <property type="evidence" value="ECO:0007669"/>
    <property type="project" value="InterPro"/>
</dbReference>
<evidence type="ECO:0000256" key="8">
    <source>
        <dbReference type="ARBA" id="ARBA00023136"/>
    </source>
</evidence>
<evidence type="ECO:0000256" key="12">
    <source>
        <dbReference type="SAM" id="Phobius"/>
    </source>
</evidence>
<dbReference type="InterPro" id="IPR023380">
    <property type="entry name" value="DsbB-like_sf"/>
</dbReference>
<dbReference type="STRING" id="1798370.A2Z00_01095"/>
<evidence type="ECO:0000256" key="6">
    <source>
        <dbReference type="ARBA" id="ARBA00022989"/>
    </source>
</evidence>
<sequence length="140" mass="15786">MKYLSKKNVLYIAFAQALVATLGSLYFSEIRHFPPCTLCWYQRITMYPLVTMLAVGIVQKDKNVPLYVLPLSLIGLVIALYQNLLSYGILPEAIAPCQIGVSCTTKYIGWFGFITIPLLSFVAFFVITLCMLIYRKGEKS</sequence>
<keyword evidence="4 12" id="KW-0812">Transmembrane</keyword>
<dbReference type="PANTHER" id="PTHR43469">
    <property type="entry name" value="DISULFIDE FORMATION PROTEIN-RELATED"/>
    <property type="match status" value="1"/>
</dbReference>
<keyword evidence="6 12" id="KW-1133">Transmembrane helix</keyword>
<keyword evidence="5" id="KW-0249">Electron transport</keyword>
<dbReference type="Pfam" id="PF02600">
    <property type="entry name" value="DsbB"/>
    <property type="match status" value="1"/>
</dbReference>
<evidence type="ECO:0000256" key="7">
    <source>
        <dbReference type="ARBA" id="ARBA00023002"/>
    </source>
</evidence>
<keyword evidence="9" id="KW-1015">Disulfide bond</keyword>
<dbReference type="GO" id="GO:0006457">
    <property type="term" value="P:protein folding"/>
    <property type="evidence" value="ECO:0007669"/>
    <property type="project" value="InterPro"/>
</dbReference>
<evidence type="ECO:0000256" key="11">
    <source>
        <dbReference type="ARBA" id="ARBA00023284"/>
    </source>
</evidence>
<dbReference type="AlphaFoldDB" id="A0A1F5ZHQ4"/>
<name>A0A1F5ZHQ4_9BACT</name>
<dbReference type="NCBIfam" id="NF002849">
    <property type="entry name" value="PRK03113.1"/>
    <property type="match status" value="1"/>
</dbReference>
<evidence type="ECO:0000256" key="9">
    <source>
        <dbReference type="ARBA" id="ARBA00023157"/>
    </source>
</evidence>
<evidence type="ECO:0000313" key="13">
    <source>
        <dbReference type="EMBL" id="OGG11637.1"/>
    </source>
</evidence>
<evidence type="ECO:0000256" key="3">
    <source>
        <dbReference type="ARBA" id="ARBA00022448"/>
    </source>
</evidence>
<dbReference type="SUPFAM" id="SSF158442">
    <property type="entry name" value="DsbB-like"/>
    <property type="match status" value="1"/>
</dbReference>
<gene>
    <name evidence="13" type="ORF">A2Z00_01095</name>
</gene>
<feature type="transmembrane region" description="Helical" evidence="12">
    <location>
        <begin position="66"/>
        <end position="90"/>
    </location>
</feature>
<dbReference type="Proteomes" id="UP000177268">
    <property type="component" value="Unassembled WGS sequence"/>
</dbReference>
<feature type="transmembrane region" description="Helical" evidence="12">
    <location>
        <begin position="40"/>
        <end position="59"/>
    </location>
</feature>
<reference evidence="13 14" key="1">
    <citation type="journal article" date="2016" name="Nat. Commun.">
        <title>Thousands of microbial genomes shed light on interconnected biogeochemical processes in an aquifer system.</title>
        <authorList>
            <person name="Anantharaman K."/>
            <person name="Brown C.T."/>
            <person name="Hug L.A."/>
            <person name="Sharon I."/>
            <person name="Castelle C.J."/>
            <person name="Probst A.J."/>
            <person name="Thomas B.C."/>
            <person name="Singh A."/>
            <person name="Wilkins M.J."/>
            <person name="Karaoz U."/>
            <person name="Brodie E.L."/>
            <person name="Williams K.H."/>
            <person name="Hubbard S.S."/>
            <person name="Banfield J.F."/>
        </authorList>
    </citation>
    <scope>NUCLEOTIDE SEQUENCE [LARGE SCALE GENOMIC DNA]</scope>
</reference>
<keyword evidence="7" id="KW-0560">Oxidoreductase</keyword>
<evidence type="ECO:0000256" key="10">
    <source>
        <dbReference type="ARBA" id="ARBA00023186"/>
    </source>
</evidence>
<keyword evidence="3" id="KW-0813">Transport</keyword>
<dbReference type="PANTHER" id="PTHR43469:SF1">
    <property type="entry name" value="SPBETA PROPHAGE-DERIVED DISULFIDE BOND FORMATION PROTEIN B"/>
    <property type="match status" value="1"/>
</dbReference>
<comment type="caution">
    <text evidence="13">The sequence shown here is derived from an EMBL/GenBank/DDBJ whole genome shotgun (WGS) entry which is preliminary data.</text>
</comment>
<evidence type="ECO:0000256" key="4">
    <source>
        <dbReference type="ARBA" id="ARBA00022692"/>
    </source>
</evidence>